<evidence type="ECO:0000313" key="3">
    <source>
        <dbReference type="Proteomes" id="UP000749646"/>
    </source>
</evidence>
<feature type="region of interest" description="Disordered" evidence="1">
    <location>
        <begin position="1"/>
        <end position="72"/>
    </location>
</feature>
<feature type="compositionally biased region" description="Polar residues" evidence="1">
    <location>
        <begin position="37"/>
        <end position="49"/>
    </location>
</feature>
<feature type="compositionally biased region" description="Basic and acidic residues" evidence="1">
    <location>
        <begin position="7"/>
        <end position="22"/>
    </location>
</feature>
<protein>
    <submittedName>
        <fullName evidence="2">Uncharacterized protein</fullName>
    </submittedName>
</protein>
<reference evidence="2" key="1">
    <citation type="journal article" date="2020" name="Fungal Divers.">
        <title>Resolving the Mortierellaceae phylogeny through synthesis of multi-gene phylogenetics and phylogenomics.</title>
        <authorList>
            <person name="Vandepol N."/>
            <person name="Liber J."/>
            <person name="Desiro A."/>
            <person name="Na H."/>
            <person name="Kennedy M."/>
            <person name="Barry K."/>
            <person name="Grigoriev I.V."/>
            <person name="Miller A.N."/>
            <person name="O'Donnell K."/>
            <person name="Stajich J.E."/>
            <person name="Bonito G."/>
        </authorList>
    </citation>
    <scope>NUCLEOTIDE SEQUENCE</scope>
    <source>
        <strain evidence="2">MES-2147</strain>
    </source>
</reference>
<dbReference type="AlphaFoldDB" id="A0A9P6MGA1"/>
<dbReference type="Proteomes" id="UP000749646">
    <property type="component" value="Unassembled WGS sequence"/>
</dbReference>
<gene>
    <name evidence="2" type="ORF">BGZ65_006871</name>
</gene>
<name>A0A9P6MGA1_9FUNG</name>
<evidence type="ECO:0000313" key="2">
    <source>
        <dbReference type="EMBL" id="KAF9997556.1"/>
    </source>
</evidence>
<sequence>MKTGQDTYRKRLLEDKESDLPAKRSKGIKVAVDVQEDSSTGDATKQNITKDGPSEDKNDDTSPTQSGLIRGRFGQFPIGFSTGGKEENAIISRQVYERLPDNPFLAVVNKARSKPGVKLQWETKEQCLTCHPPLLPTIEQAIGKIPLAKSIGTRSFQELCKKTRKKLNLDWTRNPQAPQVAGHLLSGTIMINAKT</sequence>
<organism evidence="2 3">
    <name type="scientific">Modicella reniformis</name>
    <dbReference type="NCBI Taxonomy" id="1440133"/>
    <lineage>
        <taxon>Eukaryota</taxon>
        <taxon>Fungi</taxon>
        <taxon>Fungi incertae sedis</taxon>
        <taxon>Mucoromycota</taxon>
        <taxon>Mortierellomycotina</taxon>
        <taxon>Mortierellomycetes</taxon>
        <taxon>Mortierellales</taxon>
        <taxon>Mortierellaceae</taxon>
        <taxon>Modicella</taxon>
    </lineage>
</organism>
<proteinExistence type="predicted"/>
<dbReference type="OrthoDB" id="2250876at2759"/>
<evidence type="ECO:0000256" key="1">
    <source>
        <dbReference type="SAM" id="MobiDB-lite"/>
    </source>
</evidence>
<comment type="caution">
    <text evidence="2">The sequence shown here is derived from an EMBL/GenBank/DDBJ whole genome shotgun (WGS) entry which is preliminary data.</text>
</comment>
<keyword evidence="3" id="KW-1185">Reference proteome</keyword>
<accession>A0A9P6MGA1</accession>
<dbReference type="EMBL" id="JAAAHW010000984">
    <property type="protein sequence ID" value="KAF9997556.1"/>
    <property type="molecule type" value="Genomic_DNA"/>
</dbReference>